<dbReference type="GO" id="GO:0005737">
    <property type="term" value="C:cytoplasm"/>
    <property type="evidence" value="ECO:0007669"/>
    <property type="project" value="TreeGrafter"/>
</dbReference>
<dbReference type="Gene3D" id="3.20.20.100">
    <property type="entry name" value="NADP-dependent oxidoreductase domain"/>
    <property type="match status" value="1"/>
</dbReference>
<dbReference type="InterPro" id="IPR023210">
    <property type="entry name" value="NADP_OxRdtase_dom"/>
</dbReference>
<dbReference type="PANTHER" id="PTHR43625">
    <property type="entry name" value="AFLATOXIN B1 ALDEHYDE REDUCTASE"/>
    <property type="match status" value="1"/>
</dbReference>
<feature type="domain" description="NADP-dependent oxidoreductase" evidence="2">
    <location>
        <begin position="16"/>
        <end position="311"/>
    </location>
</feature>
<dbReference type="PANTHER" id="PTHR43625:SF78">
    <property type="entry name" value="PYRIDOXAL REDUCTASE-RELATED"/>
    <property type="match status" value="1"/>
</dbReference>
<accession>A0AAF0Y1L2</accession>
<dbReference type="GeneID" id="87805296"/>
<organism evidence="3 4">
    <name type="scientific">Vanrija pseudolonga</name>
    <dbReference type="NCBI Taxonomy" id="143232"/>
    <lineage>
        <taxon>Eukaryota</taxon>
        <taxon>Fungi</taxon>
        <taxon>Dikarya</taxon>
        <taxon>Basidiomycota</taxon>
        <taxon>Agaricomycotina</taxon>
        <taxon>Tremellomycetes</taxon>
        <taxon>Trichosporonales</taxon>
        <taxon>Trichosporonaceae</taxon>
        <taxon>Vanrija</taxon>
    </lineage>
</organism>
<keyword evidence="1" id="KW-0560">Oxidoreductase</keyword>
<dbReference type="RefSeq" id="XP_062624530.1">
    <property type="nucleotide sequence ID" value="XM_062768546.1"/>
</dbReference>
<evidence type="ECO:0000313" key="4">
    <source>
        <dbReference type="Proteomes" id="UP000827549"/>
    </source>
</evidence>
<keyword evidence="4" id="KW-1185">Reference proteome</keyword>
<reference evidence="3" key="1">
    <citation type="submission" date="2023-10" db="EMBL/GenBank/DDBJ databases">
        <authorList>
            <person name="Noh H."/>
        </authorList>
    </citation>
    <scope>NUCLEOTIDE SEQUENCE</scope>
    <source>
        <strain evidence="3">DUCC4014</strain>
    </source>
</reference>
<gene>
    <name evidence="3" type="primary">plr1</name>
    <name evidence="3" type="ORF">LOC62_02G002045</name>
</gene>
<dbReference type="AlphaFoldDB" id="A0AAF0Y1L2"/>
<dbReference type="Proteomes" id="UP000827549">
    <property type="component" value="Chromosome 2"/>
</dbReference>
<protein>
    <submittedName>
        <fullName evidence="3">Pyridoxal reductase</fullName>
    </submittedName>
</protein>
<dbReference type="GO" id="GO:0016491">
    <property type="term" value="F:oxidoreductase activity"/>
    <property type="evidence" value="ECO:0007669"/>
    <property type="project" value="UniProtKB-KW"/>
</dbReference>
<dbReference type="SUPFAM" id="SSF51430">
    <property type="entry name" value="NAD(P)-linked oxidoreductase"/>
    <property type="match status" value="1"/>
</dbReference>
<dbReference type="EMBL" id="CP086715">
    <property type="protein sequence ID" value="WOO78498.1"/>
    <property type="molecule type" value="Genomic_DNA"/>
</dbReference>
<sequence>MTIPQVKLAGKDVGHIGLGLMQLTWTPVPPPEEQSFAAIKAAADAGATAWSSATFYGPQDDQMANVALIGRFFKKYPEYRSKITLVLKGGVGAGLKPDGSKDFNRECLKKAKELLGDYEIDVYLPARLQPGVDPIEYFRPFDELRQEGLFRALGASECSAATLRRLHSAYNLAIAENEISLWSWEKEIQDVVAFSTETGVPVFAYSPLGRGFITRTWKTPEDIPEGSFQRHSPRFQGDNFYHNLKLVDVLDEIAAKKGITTAQLAIAWVASRGPNVIPIPGSSNASRAAANTESGNIKLTAEDAKEIDAILAKFELKGGRYADSEHLML</sequence>
<dbReference type="InterPro" id="IPR050791">
    <property type="entry name" value="Aldo-Keto_reductase"/>
</dbReference>
<name>A0AAF0Y1L2_9TREE</name>
<evidence type="ECO:0000259" key="2">
    <source>
        <dbReference type="Pfam" id="PF00248"/>
    </source>
</evidence>
<evidence type="ECO:0000313" key="3">
    <source>
        <dbReference type="EMBL" id="WOO78498.1"/>
    </source>
</evidence>
<dbReference type="InterPro" id="IPR036812">
    <property type="entry name" value="NAD(P)_OxRdtase_dom_sf"/>
</dbReference>
<evidence type="ECO:0000256" key="1">
    <source>
        <dbReference type="ARBA" id="ARBA00023002"/>
    </source>
</evidence>
<dbReference type="CDD" id="cd19077">
    <property type="entry name" value="AKR_AKR8A1-2"/>
    <property type="match status" value="1"/>
</dbReference>
<dbReference type="Pfam" id="PF00248">
    <property type="entry name" value="Aldo_ket_red"/>
    <property type="match status" value="1"/>
</dbReference>
<proteinExistence type="predicted"/>